<accession>A0A2P6FG91</accession>
<dbReference type="OrthoDB" id="390989at2"/>
<dbReference type="AlphaFoldDB" id="A0A2P6FG91"/>
<dbReference type="EMBL" id="JTLV02000001">
    <property type="protein sequence ID" value="PQM32469.1"/>
    <property type="molecule type" value="Genomic_DNA"/>
</dbReference>
<sequence length="808" mass="95182">MLKPSEKMLAQLSENDEPIDYSIDSIPLDFANQSQYRDPDLEQLFTEDRARTLYIYKINNLVKTKQKPTLNYSQNSVKIGFIDKDEYIKIIGYEISDFNFKLQIQQNTTIQDNSTSYVMIDEKDILINDISKQDKTFLESYDLKVVSINEPITEDNKNECYIIEEYKRPYSPDEVNIIKSTHLVKVTDFKWKNQNSIHLVLQKSLPENTVFTGIKIKYPKSMLFGNIKCWGNVNGVYSYPSSNIENASLVPLLSMPIETSPNVRIFQYWFTESFLPWSIAQNYIQGKDILDLVNKNGLEKVLLNYLTYRYNYDRKFQGAKYDEKGNPNNKAAELRQKFEGQKPEDVIDGLFENWKLDNSTSINDQSVKRFKQIIYMLSNYTYSKYAINKGYNDDVKLIAPYYFELISTPNSTTEIGYWLFEHCKVQLNSLYFNFSDNAPIPPEPINYWQEVYANDKPFNTVDNKYYFVVWKTNNWNITKFKNNTLINRWHPSIEIDSKNEDENYKLNLEWIRGHGTIVIRSYSVISDWPAPRFKTIYRWNGIDEPLKPQINPNTGQITDWNLKQQNNINNDDNEIKINSKNKDISENPIYKLEANYFNWLSITNELETNNIPSLIPAEIKLSDGEYGKYLISLIVSNNKIEDYLDYYSQRYRLLYSKTFWMDMTKNLVVDNIKITYDKKLFNLNQIEISGIWGYGSYDINIFIEKPNEKIIEGKYINLELIEKTQIGTKVSGKDRDTYLQLIEFNVWYLYKNGIEYEKSYSNIAVVNFLKQSNSVIFLYPSVREQINIDNLQLFNKNNEKLSLITLEI</sequence>
<dbReference type="Proteomes" id="UP000031565">
    <property type="component" value="Unassembled WGS sequence"/>
</dbReference>
<evidence type="ECO:0008006" key="3">
    <source>
        <dbReference type="Google" id="ProtNLM"/>
    </source>
</evidence>
<dbReference type="RefSeq" id="WP_040094563.1">
    <property type="nucleotide sequence ID" value="NZ_CM020866.1"/>
</dbReference>
<gene>
    <name evidence="1" type="ORF">SMSRO_SF023900</name>
</gene>
<reference evidence="1 2" key="1">
    <citation type="journal article" date="2015" name="MBio">
        <title>Genome sequence of the Drosophila melanogaster male-killing Spiroplasma strain MSRO endosymbiont.</title>
        <authorList>
            <person name="Paredes J.C."/>
            <person name="Herren J.K."/>
            <person name="Schupfer F."/>
            <person name="Marin R."/>
            <person name="Claverol S."/>
            <person name="Kuo C.H."/>
            <person name="Lemaitre B."/>
            <person name="Beven L."/>
        </authorList>
    </citation>
    <scope>NUCLEOTIDE SEQUENCE [LARGE SCALE GENOMIC DNA]</scope>
    <source>
        <strain evidence="1 2">MSRO</strain>
    </source>
</reference>
<name>A0A2P6FG91_9MOLU</name>
<comment type="caution">
    <text evidence="1">The sequence shown here is derived from an EMBL/GenBank/DDBJ whole genome shotgun (WGS) entry which is preliminary data.</text>
</comment>
<organism evidence="1 2">
    <name type="scientific">Spiroplasma poulsonii</name>
    <dbReference type="NCBI Taxonomy" id="2138"/>
    <lineage>
        <taxon>Bacteria</taxon>
        <taxon>Bacillati</taxon>
        <taxon>Mycoplasmatota</taxon>
        <taxon>Mollicutes</taxon>
        <taxon>Entomoplasmatales</taxon>
        <taxon>Spiroplasmataceae</taxon>
        <taxon>Spiroplasma</taxon>
    </lineage>
</organism>
<evidence type="ECO:0000313" key="1">
    <source>
        <dbReference type="EMBL" id="PQM32469.1"/>
    </source>
</evidence>
<dbReference type="STRING" id="2138.SMSRO_v1c21810"/>
<proteinExistence type="predicted"/>
<evidence type="ECO:0000313" key="2">
    <source>
        <dbReference type="Proteomes" id="UP000031565"/>
    </source>
</evidence>
<keyword evidence="2" id="KW-1185">Reference proteome</keyword>
<protein>
    <recommendedName>
        <fullName evidence="3">DUF3688 domain-containing protein</fullName>
    </recommendedName>
</protein>